<dbReference type="SMART" id="SM00320">
    <property type="entry name" value="WD40"/>
    <property type="match status" value="6"/>
</dbReference>
<feature type="domain" description="CAF1B/HIR1 beta-propeller" evidence="15">
    <location>
        <begin position="2"/>
        <end position="350"/>
    </location>
</feature>
<gene>
    <name evidence="16" type="primary">Hira</name>
    <name evidence="16" type="ORF">MOTALB_R14313</name>
</gene>
<dbReference type="InterPro" id="IPR031120">
    <property type="entry name" value="HIR1-like"/>
</dbReference>
<dbReference type="InterPro" id="IPR015943">
    <property type="entry name" value="WD40/YVTN_repeat-like_dom_sf"/>
</dbReference>
<feature type="non-terminal residue" evidence="16">
    <location>
        <position position="1009"/>
    </location>
</feature>
<feature type="repeat" description="WD" evidence="11">
    <location>
        <begin position="115"/>
        <end position="147"/>
    </location>
</feature>
<evidence type="ECO:0000313" key="17">
    <source>
        <dbReference type="Proteomes" id="UP000532252"/>
    </source>
</evidence>
<feature type="repeat" description="WD" evidence="11">
    <location>
        <begin position="158"/>
        <end position="189"/>
    </location>
</feature>
<evidence type="ECO:0000256" key="9">
    <source>
        <dbReference type="ARBA" id="ARBA00023163"/>
    </source>
</evidence>
<dbReference type="GO" id="GO:0000785">
    <property type="term" value="C:chromatin"/>
    <property type="evidence" value="ECO:0007669"/>
    <property type="project" value="TreeGrafter"/>
</dbReference>
<evidence type="ECO:0000256" key="11">
    <source>
        <dbReference type="PROSITE-ProRule" id="PRU00221"/>
    </source>
</evidence>
<feature type="non-terminal residue" evidence="16">
    <location>
        <position position="1"/>
    </location>
</feature>
<keyword evidence="7 12" id="KW-0156">Chromatin regulator</keyword>
<keyword evidence="10 12" id="KW-0539">Nucleus</keyword>
<evidence type="ECO:0000256" key="8">
    <source>
        <dbReference type="ARBA" id="ARBA00023015"/>
    </source>
</evidence>
<dbReference type="GO" id="GO:0006351">
    <property type="term" value="P:DNA-templated transcription"/>
    <property type="evidence" value="ECO:0007669"/>
    <property type="project" value="InterPro"/>
</dbReference>
<comment type="caution">
    <text evidence="16">The sequence shown here is derived from an EMBL/GenBank/DDBJ whole genome shotgun (WGS) entry which is preliminary data.</text>
</comment>
<dbReference type="Gene3D" id="2.130.10.10">
    <property type="entry name" value="YVTN repeat-like/Quinoprotein amine dehydrogenase"/>
    <property type="match status" value="2"/>
</dbReference>
<organism evidence="16 17">
    <name type="scientific">Motacilla alba</name>
    <name type="common">White wagtail</name>
    <name type="synonym">Pied wagtail</name>
    <dbReference type="NCBI Taxonomy" id="45807"/>
    <lineage>
        <taxon>Eukaryota</taxon>
        <taxon>Metazoa</taxon>
        <taxon>Chordata</taxon>
        <taxon>Craniata</taxon>
        <taxon>Vertebrata</taxon>
        <taxon>Euteleostomi</taxon>
        <taxon>Archelosauria</taxon>
        <taxon>Archosauria</taxon>
        <taxon>Dinosauria</taxon>
        <taxon>Saurischia</taxon>
        <taxon>Theropoda</taxon>
        <taxon>Coelurosauria</taxon>
        <taxon>Aves</taxon>
        <taxon>Neognathae</taxon>
        <taxon>Neoaves</taxon>
        <taxon>Telluraves</taxon>
        <taxon>Australaves</taxon>
        <taxon>Passeriformes</taxon>
        <taxon>Passeroidea</taxon>
        <taxon>Motacillidae</taxon>
        <taxon>Motacilla</taxon>
    </lineage>
</organism>
<dbReference type="InterPro" id="IPR011494">
    <property type="entry name" value="HIRA-like_C"/>
</dbReference>
<evidence type="ECO:0000256" key="10">
    <source>
        <dbReference type="ARBA" id="ARBA00023242"/>
    </source>
</evidence>
<dbReference type="EMBL" id="VXBE01006127">
    <property type="protein sequence ID" value="NWS02343.1"/>
    <property type="molecule type" value="Genomic_DNA"/>
</dbReference>
<dbReference type="FunFam" id="2.130.10.10:FF:000075">
    <property type="entry name" value="Protein HIRA"/>
    <property type="match status" value="1"/>
</dbReference>
<evidence type="ECO:0000256" key="12">
    <source>
        <dbReference type="RuleBase" id="RU364014"/>
    </source>
</evidence>
<keyword evidence="17" id="KW-1185">Reference proteome</keyword>
<evidence type="ECO:0000259" key="14">
    <source>
        <dbReference type="Pfam" id="PF07569"/>
    </source>
</evidence>
<feature type="compositionally biased region" description="Low complexity" evidence="13">
    <location>
        <begin position="530"/>
        <end position="543"/>
    </location>
</feature>
<feature type="region of interest" description="Disordered" evidence="13">
    <location>
        <begin position="499"/>
        <end position="547"/>
    </location>
</feature>
<evidence type="ECO:0000256" key="7">
    <source>
        <dbReference type="ARBA" id="ARBA00022853"/>
    </source>
</evidence>
<dbReference type="PROSITE" id="PS50294">
    <property type="entry name" value="WD_REPEATS_REGION"/>
    <property type="match status" value="3"/>
</dbReference>
<dbReference type="GO" id="GO:0005634">
    <property type="term" value="C:nucleus"/>
    <property type="evidence" value="ECO:0007669"/>
    <property type="project" value="UniProtKB-SubCell"/>
</dbReference>
<name>A0A7K5C2Z1_MOTAL</name>
<dbReference type="AlphaFoldDB" id="A0A7K5C2Z1"/>
<proteinExistence type="inferred from homology"/>
<feature type="domain" description="Protein HIRA-like C-terminal" evidence="14">
    <location>
        <begin position="756"/>
        <end position="954"/>
    </location>
</feature>
<keyword evidence="4 12" id="KW-0678">Repressor</keyword>
<feature type="region of interest" description="Disordered" evidence="13">
    <location>
        <begin position="392"/>
        <end position="421"/>
    </location>
</feature>
<dbReference type="InterPro" id="IPR036322">
    <property type="entry name" value="WD40_repeat_dom_sf"/>
</dbReference>
<evidence type="ECO:0000256" key="4">
    <source>
        <dbReference type="ARBA" id="ARBA00022491"/>
    </source>
</evidence>
<sequence>GKPIFSVDIHPDGTKFATGGQGQDSGKVVIWNMAPVLKEEDEKNENIPKMLCQMDNHLACVNCVRWSNNGVYLASGGDDKLIMVWKRAAYIGPSTVFGSSSKLTNVEQWRCVSILRSHSGDVMDVAWSPHDAWLASCSVDNTVVIWNAVKFPEILATLKGHSGLVKGLTWDPVGKYIASQADDRSLKVWRTMDWQLETSITKPFDECGGTTHVLRLSWSPDGHYLVSAHAMNNSGPTAQIIERDGWKTNMDFVGHRKAVTVVKFNPKIFKKKQKNGSSTKSSCPYCCCAVGSKDRSLSVWLTCLKRPLVVIHELFDKSIMDISWTLNGLGILVCSMDGSVAFLDFSQDELGDPLSEEEKSNIHQSTYGKSLAIMTEAQLSTTIIENPEMLKYQQRQQQQGDQKNASVREGSGNATAPKVASMVNGESLEDIRKNLLKKQVETRTADGRRRITPLCIAQLDTGDFSTAFFNSIPISGTLSGSMMSSQSNQQLMSLDSNAANSLNTSKPSVEPTAASIKPTDDAANKDGVNATSASAAPSASSSSVLTTPSKIEPMKAFDSRFTERSKATSGTAVVTNTNQTVVDRLKDQNLIKDNKPKDILESSSDSEEKIPAVKPLSVPKRKLELEGETVEKKKKGRPRKDSRLVPVTLTVQSPATLASEKDAACISAPALALKLPTPIPQKSFTLQISSDPSMYLEVENEMTTVGGSKLSRLKCNREGKEWETVLTSRILAAAGSCEIVTVACEKRTLSVFSACGRRLLPPIILNTPISTLHCTGSCIMALTTAATLSVWDVHKQTAIVRDESLQTIFSGSDATVSQILLTQHGIPVMSMSDGKAYCFNPSLSTWNLVSDKQDSLAQCADFRTSLPSQEAMLCSGPLAVIQGRTSNSGRQAARLFSMPHLVQQETTLAYLENQIAAALMLQSSHEYHHWLLIYARYLVNEGFEYRLRELCKDLLGPVHYSAGSQWESTVMGLRKRELLKELLPVIGQNLRFQRLFTEYQEQLDILRDK</sequence>
<keyword evidence="5 11" id="KW-0853">WD repeat</keyword>
<evidence type="ECO:0000256" key="2">
    <source>
        <dbReference type="ARBA" id="ARBA00007306"/>
    </source>
</evidence>
<evidence type="ECO:0000256" key="5">
    <source>
        <dbReference type="ARBA" id="ARBA00022574"/>
    </source>
</evidence>
<dbReference type="PANTHER" id="PTHR13831">
    <property type="entry name" value="MEMBER OF THE HIR1 FAMILY OF WD-REPEAT PROTEINS"/>
    <property type="match status" value="1"/>
</dbReference>
<dbReference type="CDD" id="cd00200">
    <property type="entry name" value="WD40"/>
    <property type="match status" value="1"/>
</dbReference>
<comment type="function">
    <text evidence="12">Required for replication-independent chromatin assembly and for the periodic repression of histone gene transcription during the cell cycle.</text>
</comment>
<reference evidence="16 17" key="1">
    <citation type="submission" date="2019-09" db="EMBL/GenBank/DDBJ databases">
        <title>Bird 10,000 Genomes (B10K) Project - Family phase.</title>
        <authorList>
            <person name="Zhang G."/>
        </authorList>
    </citation>
    <scope>NUCLEOTIDE SEQUENCE [LARGE SCALE GENOMIC DNA]</scope>
    <source>
        <strain evidence="16">B10K-DU-001-75</strain>
        <tissue evidence="16">Muscle</tissue>
    </source>
</reference>
<dbReference type="PROSITE" id="PS50082">
    <property type="entry name" value="WD_REPEATS_2"/>
    <property type="match status" value="3"/>
</dbReference>
<dbReference type="FunFam" id="2.130.10.10:FF:000105">
    <property type="entry name" value="Protein HIRA"/>
    <property type="match status" value="1"/>
</dbReference>
<protein>
    <recommendedName>
        <fullName evidence="3 12">Protein HIRA</fullName>
    </recommendedName>
</protein>
<dbReference type="Pfam" id="PF24105">
    <property type="entry name" value="Beta-prop_CAF1B_HIR1"/>
    <property type="match status" value="1"/>
</dbReference>
<evidence type="ECO:0000313" key="16">
    <source>
        <dbReference type="EMBL" id="NWS02343.1"/>
    </source>
</evidence>
<comment type="similarity">
    <text evidence="2 12">Belongs to the WD repeat HIR1 family.</text>
</comment>
<dbReference type="GO" id="GO:0006338">
    <property type="term" value="P:chromatin remodeling"/>
    <property type="evidence" value="ECO:0007669"/>
    <property type="project" value="InterPro"/>
</dbReference>
<dbReference type="Proteomes" id="UP000532252">
    <property type="component" value="Unassembled WGS sequence"/>
</dbReference>
<dbReference type="PANTHER" id="PTHR13831:SF0">
    <property type="entry name" value="PROTEIN HIRA"/>
    <property type="match status" value="1"/>
</dbReference>
<accession>A0A7K5C2Z1</accession>
<dbReference type="GO" id="GO:0006355">
    <property type="term" value="P:regulation of DNA-templated transcription"/>
    <property type="evidence" value="ECO:0007669"/>
    <property type="project" value="InterPro"/>
</dbReference>
<dbReference type="SUPFAM" id="SSF50978">
    <property type="entry name" value="WD40 repeat-like"/>
    <property type="match status" value="1"/>
</dbReference>
<dbReference type="GO" id="GO:0000417">
    <property type="term" value="C:HIR complex"/>
    <property type="evidence" value="ECO:0007669"/>
    <property type="project" value="TreeGrafter"/>
</dbReference>
<evidence type="ECO:0000256" key="3">
    <source>
        <dbReference type="ARBA" id="ARBA00021597"/>
    </source>
</evidence>
<dbReference type="InterPro" id="IPR001680">
    <property type="entry name" value="WD40_rpt"/>
</dbReference>
<keyword evidence="8 12" id="KW-0805">Transcription regulation</keyword>
<dbReference type="InterPro" id="IPR055410">
    <property type="entry name" value="Beta-prop_CAF1B_HIR1"/>
</dbReference>
<keyword evidence="9 12" id="KW-0804">Transcription</keyword>
<feature type="repeat" description="WD" evidence="11">
    <location>
        <begin position="54"/>
        <end position="86"/>
    </location>
</feature>
<evidence type="ECO:0000256" key="6">
    <source>
        <dbReference type="ARBA" id="ARBA00022737"/>
    </source>
</evidence>
<evidence type="ECO:0000256" key="1">
    <source>
        <dbReference type="ARBA" id="ARBA00004123"/>
    </source>
</evidence>
<dbReference type="Pfam" id="PF07569">
    <property type="entry name" value="Hira"/>
    <property type="match status" value="1"/>
</dbReference>
<comment type="subcellular location">
    <subcellularLocation>
        <location evidence="1 12">Nucleus</location>
    </subcellularLocation>
</comment>
<keyword evidence="6 12" id="KW-0677">Repeat</keyword>
<feature type="compositionally biased region" description="Low complexity" evidence="13">
    <location>
        <begin position="393"/>
        <end position="402"/>
    </location>
</feature>
<evidence type="ECO:0000256" key="13">
    <source>
        <dbReference type="SAM" id="MobiDB-lite"/>
    </source>
</evidence>
<evidence type="ECO:0000259" key="15">
    <source>
        <dbReference type="Pfam" id="PF24105"/>
    </source>
</evidence>
<dbReference type="GO" id="GO:0031491">
    <property type="term" value="F:nucleosome binding"/>
    <property type="evidence" value="ECO:0007669"/>
    <property type="project" value="TreeGrafter"/>
</dbReference>